<dbReference type="GO" id="GO:0008168">
    <property type="term" value="F:methyltransferase activity"/>
    <property type="evidence" value="ECO:0007669"/>
    <property type="project" value="UniProtKB-KW"/>
</dbReference>
<dbReference type="Gene3D" id="3.40.50.150">
    <property type="entry name" value="Vaccinia Virus protein VP39"/>
    <property type="match status" value="1"/>
</dbReference>
<dbReference type="PANTHER" id="PTHR44068">
    <property type="entry name" value="ZGC:194242"/>
    <property type="match status" value="1"/>
</dbReference>
<name>A0A545TTC5_9PROT</name>
<keyword evidence="3" id="KW-1185">Reference proteome</keyword>
<dbReference type="Proteomes" id="UP000315252">
    <property type="component" value="Unassembled WGS sequence"/>
</dbReference>
<feature type="domain" description="Methyltransferase" evidence="1">
    <location>
        <begin position="52"/>
        <end position="160"/>
    </location>
</feature>
<dbReference type="EMBL" id="VHSH01000003">
    <property type="protein sequence ID" value="TQV80466.1"/>
    <property type="molecule type" value="Genomic_DNA"/>
</dbReference>
<organism evidence="2 3">
    <name type="scientific">Denitrobaculum tricleocarpae</name>
    <dbReference type="NCBI Taxonomy" id="2591009"/>
    <lineage>
        <taxon>Bacteria</taxon>
        <taxon>Pseudomonadati</taxon>
        <taxon>Pseudomonadota</taxon>
        <taxon>Alphaproteobacteria</taxon>
        <taxon>Rhodospirillales</taxon>
        <taxon>Rhodospirillaceae</taxon>
        <taxon>Denitrobaculum</taxon>
    </lineage>
</organism>
<dbReference type="OrthoDB" id="9800454at2"/>
<sequence>MTKTLLSEVAYAMEAPECLLPHLPYLLQDLPSLSGGEDEVVEVLREVGFPKSGTVLDLGCGRGDIAIRVARAFDAKVTGVDGHSPFIEIARQSAKEAGLQHRCQFVADDLRKWLAKPARFDAVMMIAVGPLLGDPAKTMGLLRAVVRDGGWIIIDDGYLEDGVSPPADYEDLLEQGAMEAELTQFGDAIVARRIGSPAWRSFNALSLETIPKRAVELIELYPELKDAIDQYVARQFREVALMDGPVVPALWAIQKTAA</sequence>
<dbReference type="InterPro" id="IPR050447">
    <property type="entry name" value="Erg6_SMT_methyltransf"/>
</dbReference>
<protein>
    <submittedName>
        <fullName evidence="2">Class I SAM-dependent methyltransferase</fullName>
    </submittedName>
</protein>
<reference evidence="2 3" key="1">
    <citation type="submission" date="2019-06" db="EMBL/GenBank/DDBJ databases">
        <title>Whole genome sequence for Rhodospirillaceae sp. R148.</title>
        <authorList>
            <person name="Wang G."/>
        </authorList>
    </citation>
    <scope>NUCLEOTIDE SEQUENCE [LARGE SCALE GENOMIC DNA]</scope>
    <source>
        <strain evidence="2 3">R148</strain>
    </source>
</reference>
<keyword evidence="2" id="KW-0489">Methyltransferase</keyword>
<dbReference type="InterPro" id="IPR025714">
    <property type="entry name" value="Methyltranfer_dom"/>
</dbReference>
<dbReference type="InterPro" id="IPR029063">
    <property type="entry name" value="SAM-dependent_MTases_sf"/>
</dbReference>
<comment type="caution">
    <text evidence="2">The sequence shown here is derived from an EMBL/GenBank/DDBJ whole genome shotgun (WGS) entry which is preliminary data.</text>
</comment>
<evidence type="ECO:0000259" key="1">
    <source>
        <dbReference type="Pfam" id="PF13847"/>
    </source>
</evidence>
<proteinExistence type="predicted"/>
<dbReference type="RefSeq" id="WP_142896180.1">
    <property type="nucleotide sequence ID" value="NZ_ML660054.1"/>
</dbReference>
<dbReference type="Pfam" id="PF13847">
    <property type="entry name" value="Methyltransf_31"/>
    <property type="match status" value="1"/>
</dbReference>
<accession>A0A545TTC5</accession>
<gene>
    <name evidence="2" type="ORF">FKG95_09820</name>
</gene>
<dbReference type="SUPFAM" id="SSF53335">
    <property type="entry name" value="S-adenosyl-L-methionine-dependent methyltransferases"/>
    <property type="match status" value="1"/>
</dbReference>
<dbReference type="PANTHER" id="PTHR44068:SF11">
    <property type="entry name" value="GERANYL DIPHOSPHATE 2-C-METHYLTRANSFERASE"/>
    <property type="match status" value="1"/>
</dbReference>
<keyword evidence="2" id="KW-0808">Transferase</keyword>
<evidence type="ECO:0000313" key="2">
    <source>
        <dbReference type="EMBL" id="TQV80466.1"/>
    </source>
</evidence>
<dbReference type="CDD" id="cd02440">
    <property type="entry name" value="AdoMet_MTases"/>
    <property type="match status" value="1"/>
</dbReference>
<dbReference type="GO" id="GO:0032259">
    <property type="term" value="P:methylation"/>
    <property type="evidence" value="ECO:0007669"/>
    <property type="project" value="UniProtKB-KW"/>
</dbReference>
<dbReference type="AlphaFoldDB" id="A0A545TTC5"/>
<evidence type="ECO:0000313" key="3">
    <source>
        <dbReference type="Proteomes" id="UP000315252"/>
    </source>
</evidence>